<dbReference type="AlphaFoldDB" id="A0A850PFK1"/>
<gene>
    <name evidence="1" type="ORF">HUK82_08915</name>
</gene>
<sequence length="48" mass="5257">MVFLFAVFGVLLVVLAVFAAFGAIRDLVTGRNSAATIEENIERDEEEL</sequence>
<keyword evidence="2" id="KW-1185">Reference proteome</keyword>
<evidence type="ECO:0000313" key="2">
    <source>
        <dbReference type="Proteomes" id="UP000585665"/>
    </source>
</evidence>
<organism evidence="1 2">
    <name type="scientific">Ameyamaea chiangmaiensis</name>
    <dbReference type="NCBI Taxonomy" id="442969"/>
    <lineage>
        <taxon>Bacteria</taxon>
        <taxon>Pseudomonadati</taxon>
        <taxon>Pseudomonadota</taxon>
        <taxon>Alphaproteobacteria</taxon>
        <taxon>Acetobacterales</taxon>
        <taxon>Acetobacteraceae</taxon>
        <taxon>Ameyamaea</taxon>
    </lineage>
</organism>
<proteinExistence type="predicted"/>
<comment type="caution">
    <text evidence="1">The sequence shown here is derived from an EMBL/GenBank/DDBJ whole genome shotgun (WGS) entry which is preliminary data.</text>
</comment>
<name>A0A850PFK1_9PROT</name>
<protein>
    <submittedName>
        <fullName evidence="1">Uncharacterized protein</fullName>
    </submittedName>
</protein>
<dbReference type="RefSeq" id="WP_176613638.1">
    <property type="nucleotide sequence ID" value="NZ_JABXXR010000058.1"/>
</dbReference>
<evidence type="ECO:0000313" key="1">
    <source>
        <dbReference type="EMBL" id="NVN40682.1"/>
    </source>
</evidence>
<dbReference type="Proteomes" id="UP000585665">
    <property type="component" value="Unassembled WGS sequence"/>
</dbReference>
<accession>A0A850PFK1</accession>
<dbReference type="EMBL" id="JABXXR010000058">
    <property type="protein sequence ID" value="NVN40682.1"/>
    <property type="molecule type" value="Genomic_DNA"/>
</dbReference>
<reference evidence="1 2" key="1">
    <citation type="submission" date="2020-06" db="EMBL/GenBank/DDBJ databases">
        <title>Description of novel acetic acid bacteria.</title>
        <authorList>
            <person name="Sombolestani A."/>
        </authorList>
    </citation>
    <scope>NUCLEOTIDE SEQUENCE [LARGE SCALE GENOMIC DNA]</scope>
    <source>
        <strain evidence="1 2">LMG 27010</strain>
    </source>
</reference>